<keyword evidence="2" id="KW-0378">Hydrolase</keyword>
<dbReference type="Gene3D" id="3.40.50.1820">
    <property type="entry name" value="alpha/beta hydrolase"/>
    <property type="match status" value="1"/>
</dbReference>
<dbReference type="Pfam" id="PF12697">
    <property type="entry name" value="Abhydrolase_6"/>
    <property type="match status" value="1"/>
</dbReference>
<proteinExistence type="predicted"/>
<dbReference type="InterPro" id="IPR050266">
    <property type="entry name" value="AB_hydrolase_sf"/>
</dbReference>
<dbReference type="InterPro" id="IPR029058">
    <property type="entry name" value="AB_hydrolase_fold"/>
</dbReference>
<feature type="domain" description="AB hydrolase-1" evidence="1">
    <location>
        <begin position="24"/>
        <end position="265"/>
    </location>
</feature>
<dbReference type="PANTHER" id="PTHR43798">
    <property type="entry name" value="MONOACYLGLYCEROL LIPASE"/>
    <property type="match status" value="1"/>
</dbReference>
<organism evidence="2 3">
    <name type="scientific">Roseobacter ponti</name>
    <dbReference type="NCBI Taxonomy" id="1891787"/>
    <lineage>
        <taxon>Bacteria</taxon>
        <taxon>Pseudomonadati</taxon>
        <taxon>Pseudomonadota</taxon>
        <taxon>Alphaproteobacteria</taxon>
        <taxon>Rhodobacterales</taxon>
        <taxon>Roseobacteraceae</taxon>
        <taxon>Roseobacter</taxon>
    </lineage>
</organism>
<evidence type="ECO:0000259" key="1">
    <source>
        <dbReference type="Pfam" id="PF12697"/>
    </source>
</evidence>
<dbReference type="SUPFAM" id="SSF53474">
    <property type="entry name" value="alpha/beta-Hydrolases"/>
    <property type="match status" value="1"/>
</dbReference>
<dbReference type="Proteomes" id="UP000503308">
    <property type="component" value="Chromosome"/>
</dbReference>
<gene>
    <name evidence="2" type="ORF">G3256_13700</name>
</gene>
<dbReference type="EMBL" id="CP048788">
    <property type="protein sequence ID" value="QJF52148.1"/>
    <property type="molecule type" value="Genomic_DNA"/>
</dbReference>
<keyword evidence="3" id="KW-1185">Reference proteome</keyword>
<name>A0A858SVY0_9RHOB</name>
<accession>A0A858SVY0</accession>
<evidence type="ECO:0000313" key="3">
    <source>
        <dbReference type="Proteomes" id="UP000503308"/>
    </source>
</evidence>
<dbReference type="RefSeq" id="WP_169641367.1">
    <property type="nucleotide sequence ID" value="NZ_CP048788.1"/>
</dbReference>
<dbReference type="InterPro" id="IPR000073">
    <property type="entry name" value="AB_hydrolase_1"/>
</dbReference>
<dbReference type="AlphaFoldDB" id="A0A858SVY0"/>
<reference evidence="2 3" key="1">
    <citation type="submission" date="2020-02" db="EMBL/GenBank/DDBJ databases">
        <title>Genome sequence of Roseobacter ponti.</title>
        <authorList>
            <person name="Hollensteiner J."/>
            <person name="Schneider D."/>
            <person name="Poehlein A."/>
            <person name="Daniel R."/>
        </authorList>
    </citation>
    <scope>NUCLEOTIDE SEQUENCE [LARGE SCALE GENOMIC DNA]</scope>
    <source>
        <strain evidence="2 3">DSM 106830</strain>
    </source>
</reference>
<dbReference type="PANTHER" id="PTHR43798:SF33">
    <property type="entry name" value="HYDROLASE, PUTATIVE (AFU_ORTHOLOGUE AFUA_2G14860)-RELATED"/>
    <property type="match status" value="1"/>
</dbReference>
<protein>
    <submittedName>
        <fullName evidence="2">Alpha/beta hydrolase</fullName>
    </submittedName>
</protein>
<dbReference type="GO" id="GO:0016020">
    <property type="term" value="C:membrane"/>
    <property type="evidence" value="ECO:0007669"/>
    <property type="project" value="TreeGrafter"/>
</dbReference>
<sequence length="274" mass="30482">MSEFLTSDGLTLYYSDEGTGLPLLCLAGLTRTTADFDYVAPYLRGCRMIRLDYRGRGRSSWDRHWQNYALPVECRDVIELLDHLGLDRVAILGTSRGGLNAMGLAMGHRERLCGVALNDIGPEIDPKGLEFIMGYLGRNPGAKTHMDAARALERTMTGFKDVPFSRWMEESLKHFRMSGDGLTITYDPKLRDAVASQGAQAAPDLWPFFDAMEGLPLACIRGENSDLLTPETLAEMQRRRPDMITATVVGRGHIPFLDEPEAIAALQTWTEALK</sequence>
<dbReference type="GO" id="GO:0016787">
    <property type="term" value="F:hydrolase activity"/>
    <property type="evidence" value="ECO:0007669"/>
    <property type="project" value="UniProtKB-KW"/>
</dbReference>
<evidence type="ECO:0000313" key="2">
    <source>
        <dbReference type="EMBL" id="QJF52148.1"/>
    </source>
</evidence>
<dbReference type="KEGG" id="rpon:G3256_13700"/>